<dbReference type="Gene3D" id="1.20.1250.20">
    <property type="entry name" value="MFS general substrate transporter like domains"/>
    <property type="match status" value="1"/>
</dbReference>
<dbReference type="RefSeq" id="XP_022139675.1">
    <property type="nucleotide sequence ID" value="XM_022283983.1"/>
</dbReference>
<protein>
    <submittedName>
        <fullName evidence="9">Organic cation/carnitine transporter 4-like</fullName>
    </submittedName>
</protein>
<organism evidence="8 9">
    <name type="scientific">Momordica charantia</name>
    <name type="common">Bitter gourd</name>
    <name type="synonym">Balsam pear</name>
    <dbReference type="NCBI Taxonomy" id="3673"/>
    <lineage>
        <taxon>Eukaryota</taxon>
        <taxon>Viridiplantae</taxon>
        <taxon>Streptophyta</taxon>
        <taxon>Embryophyta</taxon>
        <taxon>Tracheophyta</taxon>
        <taxon>Spermatophyta</taxon>
        <taxon>Magnoliopsida</taxon>
        <taxon>eudicotyledons</taxon>
        <taxon>Gunneridae</taxon>
        <taxon>Pentapetalae</taxon>
        <taxon>rosids</taxon>
        <taxon>fabids</taxon>
        <taxon>Cucurbitales</taxon>
        <taxon>Cucurbitaceae</taxon>
        <taxon>Momordiceae</taxon>
        <taxon>Momordica</taxon>
    </lineage>
</organism>
<dbReference type="GO" id="GO:0016020">
    <property type="term" value="C:membrane"/>
    <property type="evidence" value="ECO:0007669"/>
    <property type="project" value="UniProtKB-SubCell"/>
</dbReference>
<dbReference type="InterPro" id="IPR020846">
    <property type="entry name" value="MFS_dom"/>
</dbReference>
<evidence type="ECO:0000256" key="4">
    <source>
        <dbReference type="ARBA" id="ARBA00023136"/>
    </source>
</evidence>
<dbReference type="SUPFAM" id="SSF103473">
    <property type="entry name" value="MFS general substrate transporter"/>
    <property type="match status" value="1"/>
</dbReference>
<reference evidence="9" key="1">
    <citation type="submission" date="2025-08" db="UniProtKB">
        <authorList>
            <consortium name="RefSeq"/>
        </authorList>
    </citation>
    <scope>IDENTIFICATION</scope>
    <source>
        <strain evidence="9">OHB3-1</strain>
    </source>
</reference>
<evidence type="ECO:0000256" key="3">
    <source>
        <dbReference type="ARBA" id="ARBA00022989"/>
    </source>
</evidence>
<feature type="transmembrane region" description="Helical" evidence="6">
    <location>
        <begin position="117"/>
        <end position="137"/>
    </location>
</feature>
<name>A0A6J1CCZ1_MOMCH</name>
<feature type="transmembrane region" description="Helical" evidence="6">
    <location>
        <begin position="206"/>
        <end position="228"/>
    </location>
</feature>
<accession>A0A6J1CCZ1</accession>
<keyword evidence="8" id="KW-1185">Reference proteome</keyword>
<dbReference type="GO" id="GO:0022857">
    <property type="term" value="F:transmembrane transporter activity"/>
    <property type="evidence" value="ECO:0007669"/>
    <property type="project" value="InterPro"/>
</dbReference>
<feature type="transmembrane region" description="Helical" evidence="6">
    <location>
        <begin position="149"/>
        <end position="171"/>
    </location>
</feature>
<feature type="transmembrane region" description="Helical" evidence="6">
    <location>
        <begin position="448"/>
        <end position="467"/>
    </location>
</feature>
<feature type="transmembrane region" description="Helical" evidence="6">
    <location>
        <begin position="234"/>
        <end position="251"/>
    </location>
</feature>
<feature type="transmembrane region" description="Helical" evidence="6">
    <location>
        <begin position="385"/>
        <end position="404"/>
    </location>
</feature>
<keyword evidence="2 6" id="KW-0812">Transmembrane</keyword>
<gene>
    <name evidence="9" type="primary">LOC111010523</name>
</gene>
<keyword evidence="3 6" id="KW-1133">Transmembrane helix</keyword>
<feature type="domain" description="Major facilitator superfamily (MFS) profile" evidence="7">
    <location>
        <begin position="44"/>
        <end position="497"/>
    </location>
</feature>
<feature type="transmembrane region" description="Helical" evidence="6">
    <location>
        <begin position="473"/>
        <end position="491"/>
    </location>
</feature>
<feature type="transmembrane region" description="Helical" evidence="6">
    <location>
        <begin position="177"/>
        <end position="194"/>
    </location>
</feature>
<comment type="subcellular location">
    <subcellularLocation>
        <location evidence="1">Membrane</location>
        <topology evidence="1">Multi-pass membrane protein</topology>
    </subcellularLocation>
</comment>
<evidence type="ECO:0000313" key="8">
    <source>
        <dbReference type="Proteomes" id="UP000504603"/>
    </source>
</evidence>
<evidence type="ECO:0000256" key="1">
    <source>
        <dbReference type="ARBA" id="ARBA00004141"/>
    </source>
</evidence>
<evidence type="ECO:0000313" key="9">
    <source>
        <dbReference type="RefSeq" id="XP_022139675.1"/>
    </source>
</evidence>
<evidence type="ECO:0000256" key="5">
    <source>
        <dbReference type="SAM" id="MobiDB-lite"/>
    </source>
</evidence>
<proteinExistence type="predicted"/>
<dbReference type="AlphaFoldDB" id="A0A6J1CCZ1"/>
<feature type="transmembrane region" description="Helical" evidence="6">
    <location>
        <begin position="357"/>
        <end position="378"/>
    </location>
</feature>
<dbReference type="PANTHER" id="PTHR24064">
    <property type="entry name" value="SOLUTE CARRIER FAMILY 22 MEMBER"/>
    <property type="match status" value="1"/>
</dbReference>
<feature type="region of interest" description="Disordered" evidence="5">
    <location>
        <begin position="1"/>
        <end position="20"/>
    </location>
</feature>
<feature type="transmembrane region" description="Helical" evidence="6">
    <location>
        <begin position="416"/>
        <end position="436"/>
    </location>
</feature>
<feature type="transmembrane region" description="Helical" evidence="6">
    <location>
        <begin position="328"/>
        <end position="345"/>
    </location>
</feature>
<evidence type="ECO:0000259" key="7">
    <source>
        <dbReference type="PROSITE" id="PS50850"/>
    </source>
</evidence>
<dbReference type="OrthoDB" id="3936150at2759"/>
<evidence type="ECO:0000256" key="6">
    <source>
        <dbReference type="SAM" id="Phobius"/>
    </source>
</evidence>
<dbReference type="KEGG" id="mcha:111010523"/>
<dbReference type="InterPro" id="IPR036259">
    <property type="entry name" value="MFS_trans_sf"/>
</dbReference>
<dbReference type="InterPro" id="IPR005828">
    <property type="entry name" value="MFS_sugar_transport-like"/>
</dbReference>
<dbReference type="GeneID" id="111010523"/>
<dbReference type="Pfam" id="PF00083">
    <property type="entry name" value="Sugar_tr"/>
    <property type="match status" value="1"/>
</dbReference>
<evidence type="ECO:0000256" key="2">
    <source>
        <dbReference type="ARBA" id="ARBA00022692"/>
    </source>
</evidence>
<sequence length="514" mass="55826">MLSSESGELREPLGPAPEKAAERVTVDEMLQKYCGEFGRWQINQFLLISLCWILDAFHTMVIIFADRVPDRRCLTGCAAAGNNDVCGLPPGSWEWVGGAGSSTVSEWGLICGEKYKVGLSQAMFFVGGMIGDAIFGIISDSTFGRKRSLVVVCAFNAIFGCLTAFSQSYWIYTFLRFLTGVTTSGNGLCVFVLTTEPIGPSKRGTVGMSSFYFFSIGIAILAAIAYFFQSWRTLYIASSIPSFFLLVLPFISESPRWYLIHGKMKEAMSVMTSIAESNGNTIPDGVMLALDMEANDDVLQQARGKKETTTLSNLMDVMIHSPGVRGRLFLASSMSFMCAVVYYGLSLNVVNLKTNLYLTVVLNAIVEVPAFVVTAVLVNILGRKGVGILTFWFSGFFCLVGSSLSSDGGWKTTKTVCGVLGMFGMAGNYSLLFLYCAELFPTEVRNTMVGLTMQAIELGAILAPFLVLLGERLPLMVFAVSGIVGGVIVIFTPETMNKPLYDTIVGMERGEANT</sequence>
<keyword evidence="4 6" id="KW-0472">Membrane</keyword>
<dbReference type="PROSITE" id="PS50850">
    <property type="entry name" value="MFS"/>
    <property type="match status" value="1"/>
</dbReference>
<feature type="transmembrane region" description="Helical" evidence="6">
    <location>
        <begin position="45"/>
        <end position="65"/>
    </location>
</feature>
<dbReference type="Proteomes" id="UP000504603">
    <property type="component" value="Unplaced"/>
</dbReference>